<dbReference type="AlphaFoldDB" id="A0AAW3NFU5"/>
<evidence type="ECO:0000313" key="2">
    <source>
        <dbReference type="Proteomes" id="UP000056732"/>
    </source>
</evidence>
<dbReference type="Proteomes" id="UP000056732">
    <property type="component" value="Unassembled WGS sequence"/>
</dbReference>
<accession>A0AAW3NFU5</accession>
<name>A0AAW3NFU5_9BURK</name>
<reference evidence="1 2" key="1">
    <citation type="submission" date="2015-11" db="EMBL/GenBank/DDBJ databases">
        <title>Expanding the genomic diversity of Burkholderia species for the development of highly accurate diagnostics.</title>
        <authorList>
            <person name="Sahl J."/>
            <person name="Keim P."/>
            <person name="Wagner D."/>
        </authorList>
    </citation>
    <scope>NUCLEOTIDE SEQUENCE [LARGE SCALE GENOMIC DNA]</scope>
    <source>
        <strain evidence="1 2">MSMB1137WGS</strain>
    </source>
</reference>
<protein>
    <submittedName>
        <fullName evidence="1">Uncharacterized protein</fullName>
    </submittedName>
</protein>
<sequence length="78" mass="8178">MCPATLIGVRIRVPKPAYGGRTMRHIPARPEQTESPLEIICAALRAAALAPSDRDALDVLGAALVCLADLSRAEVASV</sequence>
<dbReference type="EMBL" id="LPDO01000054">
    <property type="protein sequence ID" value="KVT56535.1"/>
    <property type="molecule type" value="Genomic_DNA"/>
</dbReference>
<comment type="caution">
    <text evidence="1">The sequence shown here is derived from an EMBL/GenBank/DDBJ whole genome shotgun (WGS) entry which is preliminary data.</text>
</comment>
<gene>
    <name evidence="1" type="ORF">WK53_31780</name>
</gene>
<proteinExistence type="predicted"/>
<evidence type="ECO:0000313" key="1">
    <source>
        <dbReference type="EMBL" id="KVT56535.1"/>
    </source>
</evidence>
<organism evidence="1 2">
    <name type="scientific">Burkholderia ubonensis</name>
    <dbReference type="NCBI Taxonomy" id="101571"/>
    <lineage>
        <taxon>Bacteria</taxon>
        <taxon>Pseudomonadati</taxon>
        <taxon>Pseudomonadota</taxon>
        <taxon>Betaproteobacteria</taxon>
        <taxon>Burkholderiales</taxon>
        <taxon>Burkholderiaceae</taxon>
        <taxon>Burkholderia</taxon>
        <taxon>Burkholderia cepacia complex</taxon>
    </lineage>
</organism>